<gene>
    <name evidence="1" type="ordered locus">Rru_A2043</name>
</gene>
<dbReference type="eggNOG" id="ENOG502ZAC1">
    <property type="taxonomic scope" value="Bacteria"/>
</dbReference>
<reference evidence="1 2" key="1">
    <citation type="journal article" date="2011" name="Stand. Genomic Sci.">
        <title>Complete genome sequence of Rhodospirillum rubrum type strain (S1).</title>
        <authorList>
            <person name="Munk A.C."/>
            <person name="Copeland A."/>
            <person name="Lucas S."/>
            <person name="Lapidus A."/>
            <person name="Del Rio T.G."/>
            <person name="Barry K."/>
            <person name="Detter J.C."/>
            <person name="Hammon N."/>
            <person name="Israni S."/>
            <person name="Pitluck S."/>
            <person name="Brettin T."/>
            <person name="Bruce D."/>
            <person name="Han C."/>
            <person name="Tapia R."/>
            <person name="Gilna P."/>
            <person name="Schmutz J."/>
            <person name="Larimer F."/>
            <person name="Land M."/>
            <person name="Kyrpides N.C."/>
            <person name="Mavromatis K."/>
            <person name="Richardson P."/>
            <person name="Rohde M."/>
            <person name="Goker M."/>
            <person name="Klenk H.P."/>
            <person name="Zhang Y."/>
            <person name="Roberts G.P."/>
            <person name="Reslewic S."/>
            <person name="Schwartz D.C."/>
        </authorList>
    </citation>
    <scope>NUCLEOTIDE SEQUENCE [LARGE SCALE GENOMIC DNA]</scope>
    <source>
        <strain evidence="2">ATCC 11170 / ATH 1.1.1 / DSM 467 / LMG 4362 / NCIMB 8255 / S1</strain>
    </source>
</reference>
<dbReference type="Proteomes" id="UP000001929">
    <property type="component" value="Chromosome"/>
</dbReference>
<organism evidence="1 2">
    <name type="scientific">Rhodospirillum rubrum (strain ATCC 11170 / ATH 1.1.1 / DSM 467 / LMG 4362 / NCIMB 8255 / S1)</name>
    <dbReference type="NCBI Taxonomy" id="269796"/>
    <lineage>
        <taxon>Bacteria</taxon>
        <taxon>Pseudomonadati</taxon>
        <taxon>Pseudomonadota</taxon>
        <taxon>Alphaproteobacteria</taxon>
        <taxon>Rhodospirillales</taxon>
        <taxon>Rhodospirillaceae</taxon>
        <taxon>Rhodospirillum</taxon>
    </lineage>
</organism>
<dbReference type="HOGENOM" id="CLU_052023_0_0_5"/>
<proteinExistence type="predicted"/>
<dbReference type="EnsemblBacteria" id="ABC22843">
    <property type="protein sequence ID" value="ABC22843"/>
    <property type="gene ID" value="Rru_A2043"/>
</dbReference>
<evidence type="ECO:0000313" key="1">
    <source>
        <dbReference type="EMBL" id="ABC22843.1"/>
    </source>
</evidence>
<protein>
    <submittedName>
        <fullName evidence="1">Uncharacterized protein</fullName>
    </submittedName>
</protein>
<dbReference type="PATRIC" id="fig|269796.9.peg.2132"/>
<evidence type="ECO:0000313" key="2">
    <source>
        <dbReference type="Proteomes" id="UP000001929"/>
    </source>
</evidence>
<keyword evidence="2" id="KW-1185">Reference proteome</keyword>
<dbReference type="EMBL" id="CP000230">
    <property type="protein sequence ID" value="ABC22843.1"/>
    <property type="molecule type" value="Genomic_DNA"/>
</dbReference>
<accession>Q2RSQ2</accession>
<dbReference type="KEGG" id="rru:Rru_A2043"/>
<dbReference type="AlphaFoldDB" id="Q2RSQ2"/>
<sequence>MTSIGEGYVWPNLTIYSDGVRTVLLSRPSSDPKAKPYRYFGAPPTVVSSTLFESAVDTFLSRIIGRLREQGVGETNLDRLWSDLLIERSDPHLAIRRKLEALLGLDPGEAEEGALAGVLADGKDLGQAAMEEMAAESAQANQAVMSGEALADLAKTHGFEASVKDSVRLGASWGRLADAAKPAWRLGAEMAKALRDQEGLGGAPVGTTRLAEMIGTRATHLADTAALSLRFSFCLEAGEGPSQVVLRSRWPANRRFHAARLLADRLFSPGERLHPATEAGTYRQKVQRAFAAEFLAPFEGVEAMMAGDFSPERQEDVAEHFNVSAMTINAILKNNKRLVPDEFEQDF</sequence>
<name>Q2RSQ2_RHORT</name>